<dbReference type="AlphaFoldDB" id="A0AAD6ZRC1"/>
<dbReference type="Pfam" id="PF10282">
    <property type="entry name" value="Lactonase"/>
    <property type="match status" value="1"/>
</dbReference>
<organism evidence="2 3">
    <name type="scientific">Mycena albidolilacea</name>
    <dbReference type="NCBI Taxonomy" id="1033008"/>
    <lineage>
        <taxon>Eukaryota</taxon>
        <taxon>Fungi</taxon>
        <taxon>Dikarya</taxon>
        <taxon>Basidiomycota</taxon>
        <taxon>Agaricomycotina</taxon>
        <taxon>Agaricomycetes</taxon>
        <taxon>Agaricomycetidae</taxon>
        <taxon>Agaricales</taxon>
        <taxon>Marasmiineae</taxon>
        <taxon>Mycenaceae</taxon>
        <taxon>Mycena</taxon>
    </lineage>
</organism>
<dbReference type="InterPro" id="IPR015943">
    <property type="entry name" value="WD40/YVTN_repeat-like_dom_sf"/>
</dbReference>
<sequence length="336" mass="34816">MVKFTIYAGGYTSFIVSYLFDTQTAALTYLNTIKTSTNPSWLTPHPTNPNVIYAVNEVGPIGALQSYATSPGGGLTLIDEASSGGNGPAFCAPLSTGQVAIMNYGSGNGEIIPTTSGGTKFDNSTSVLLNFPPPEGGASNPHMALEHGNEIFVPDLGGDKVWRIGQTGASGNFSIHGFIPHPKGSGPRHAAILDDSLYVLHETANLITKQPIPSFPNGTAPFVANASTVPSDVPANTTFAAAELLLPPPSAAYPYPYLYASNRNIGTVPDPRGDSIAIFDPGDAGEVGEAYLVALGAVSGGMVVYKRTEGGAALEEVARNSSAVARTTLVMQELKA</sequence>
<dbReference type="Gene3D" id="2.130.10.10">
    <property type="entry name" value="YVTN repeat-like/Quinoprotein amine dehydrogenase"/>
    <property type="match status" value="1"/>
</dbReference>
<proteinExistence type="inferred from homology"/>
<name>A0AAD6ZRC1_9AGAR</name>
<dbReference type="SUPFAM" id="SSF75011">
    <property type="entry name" value="3-carboxy-cis,cis-mucoante lactonizing enzyme"/>
    <property type="match status" value="1"/>
</dbReference>
<accession>A0AAD6ZRC1</accession>
<dbReference type="GO" id="GO:0016853">
    <property type="term" value="F:isomerase activity"/>
    <property type="evidence" value="ECO:0007669"/>
    <property type="project" value="UniProtKB-KW"/>
</dbReference>
<gene>
    <name evidence="2" type="ORF">DFH08DRAFT_1082998</name>
</gene>
<dbReference type="PANTHER" id="PTHR30344">
    <property type="entry name" value="6-PHOSPHOGLUCONOLACTONASE-RELATED"/>
    <property type="match status" value="1"/>
</dbReference>
<evidence type="ECO:0000256" key="1">
    <source>
        <dbReference type="ARBA" id="ARBA00005564"/>
    </source>
</evidence>
<evidence type="ECO:0000313" key="3">
    <source>
        <dbReference type="Proteomes" id="UP001218218"/>
    </source>
</evidence>
<comment type="caution">
    <text evidence="2">The sequence shown here is derived from an EMBL/GenBank/DDBJ whole genome shotgun (WGS) entry which is preliminary data.</text>
</comment>
<dbReference type="InterPro" id="IPR050282">
    <property type="entry name" value="Cycloisomerase_2"/>
</dbReference>
<keyword evidence="2" id="KW-0413">Isomerase</keyword>
<dbReference type="Proteomes" id="UP001218218">
    <property type="component" value="Unassembled WGS sequence"/>
</dbReference>
<dbReference type="GO" id="GO:0017057">
    <property type="term" value="F:6-phosphogluconolactonase activity"/>
    <property type="evidence" value="ECO:0007669"/>
    <property type="project" value="TreeGrafter"/>
</dbReference>
<comment type="similarity">
    <text evidence="1">Belongs to the cycloisomerase 2 family.</text>
</comment>
<evidence type="ECO:0000313" key="2">
    <source>
        <dbReference type="EMBL" id="KAJ7336131.1"/>
    </source>
</evidence>
<dbReference type="PANTHER" id="PTHR30344:SF1">
    <property type="entry name" value="6-PHOSPHOGLUCONOLACTONASE"/>
    <property type="match status" value="1"/>
</dbReference>
<dbReference type="EMBL" id="JARIHO010000031">
    <property type="protein sequence ID" value="KAJ7336131.1"/>
    <property type="molecule type" value="Genomic_DNA"/>
</dbReference>
<dbReference type="InterPro" id="IPR019405">
    <property type="entry name" value="Lactonase_7-beta_prop"/>
</dbReference>
<keyword evidence="3" id="KW-1185">Reference proteome</keyword>
<protein>
    <submittedName>
        <fullName evidence="2">Isomerase YbhE</fullName>
    </submittedName>
</protein>
<reference evidence="2" key="1">
    <citation type="submission" date="2023-03" db="EMBL/GenBank/DDBJ databases">
        <title>Massive genome expansion in bonnet fungi (Mycena s.s.) driven by repeated elements and novel gene families across ecological guilds.</title>
        <authorList>
            <consortium name="Lawrence Berkeley National Laboratory"/>
            <person name="Harder C.B."/>
            <person name="Miyauchi S."/>
            <person name="Viragh M."/>
            <person name="Kuo A."/>
            <person name="Thoen E."/>
            <person name="Andreopoulos B."/>
            <person name="Lu D."/>
            <person name="Skrede I."/>
            <person name="Drula E."/>
            <person name="Henrissat B."/>
            <person name="Morin E."/>
            <person name="Kohler A."/>
            <person name="Barry K."/>
            <person name="LaButti K."/>
            <person name="Morin E."/>
            <person name="Salamov A."/>
            <person name="Lipzen A."/>
            <person name="Mereny Z."/>
            <person name="Hegedus B."/>
            <person name="Baldrian P."/>
            <person name="Stursova M."/>
            <person name="Weitz H."/>
            <person name="Taylor A."/>
            <person name="Grigoriev I.V."/>
            <person name="Nagy L.G."/>
            <person name="Martin F."/>
            <person name="Kauserud H."/>
        </authorList>
    </citation>
    <scope>NUCLEOTIDE SEQUENCE</scope>
    <source>
        <strain evidence="2">CBHHK002</strain>
    </source>
</reference>